<organism evidence="1 2">
    <name type="scientific">Leptospira barantonii</name>
    <dbReference type="NCBI Taxonomy" id="2023184"/>
    <lineage>
        <taxon>Bacteria</taxon>
        <taxon>Pseudomonadati</taxon>
        <taxon>Spirochaetota</taxon>
        <taxon>Spirochaetia</taxon>
        <taxon>Leptospirales</taxon>
        <taxon>Leptospiraceae</taxon>
        <taxon>Leptospira</taxon>
    </lineage>
</organism>
<protein>
    <submittedName>
        <fullName evidence="1">Uncharacterized protein</fullName>
    </submittedName>
</protein>
<dbReference type="RefSeq" id="WP_100760570.1">
    <property type="nucleotide sequence ID" value="NZ_NPDS01000001.1"/>
</dbReference>
<comment type="caution">
    <text evidence="1">The sequence shown here is derived from an EMBL/GenBank/DDBJ whole genome shotgun (WGS) entry which is preliminary data.</text>
</comment>
<keyword evidence="2" id="KW-1185">Reference proteome</keyword>
<reference evidence="1 2" key="1">
    <citation type="submission" date="2017-07" db="EMBL/GenBank/DDBJ databases">
        <title>Leptospira spp. isolated from tropical soils.</title>
        <authorList>
            <person name="Thibeaux R."/>
            <person name="Iraola G."/>
            <person name="Ferres I."/>
            <person name="Bierque E."/>
            <person name="Girault D."/>
            <person name="Soupe-Gilbert M.-E."/>
            <person name="Picardeau M."/>
            <person name="Goarant C."/>
        </authorList>
    </citation>
    <scope>NUCLEOTIDE SEQUENCE [LARGE SCALE GENOMIC DNA]</scope>
    <source>
        <strain evidence="1 2">FH4-C-A1</strain>
    </source>
</reference>
<accession>A0ABX4NP18</accession>
<sequence length="130" mass="15372">MMNDPALEHITDANLKIVYKQLPWEPVLALKFGEEFFPNSPFKLAMLQAMRCSIDAIISDIKEHPQHMKDGRYNEEGIPFYQRKIEEIEMLIDVQRSSGQTNEIYLNWKISRTTWKSRENIIADLKKWES</sequence>
<proteinExistence type="predicted"/>
<evidence type="ECO:0000313" key="1">
    <source>
        <dbReference type="EMBL" id="PJZ58576.1"/>
    </source>
</evidence>
<name>A0ABX4NP18_9LEPT</name>
<dbReference type="Proteomes" id="UP000231879">
    <property type="component" value="Unassembled WGS sequence"/>
</dbReference>
<dbReference type="EMBL" id="NPDS01000001">
    <property type="protein sequence ID" value="PJZ58576.1"/>
    <property type="molecule type" value="Genomic_DNA"/>
</dbReference>
<evidence type="ECO:0000313" key="2">
    <source>
        <dbReference type="Proteomes" id="UP000231879"/>
    </source>
</evidence>
<gene>
    <name evidence="1" type="ORF">CH367_00520</name>
</gene>